<dbReference type="Pfam" id="PF01433">
    <property type="entry name" value="Peptidase_M1"/>
    <property type="match status" value="1"/>
</dbReference>
<dbReference type="RefSeq" id="WP_087134161.1">
    <property type="nucleotide sequence ID" value="NZ_FUKP01000050.1"/>
</dbReference>
<keyword evidence="6 17" id="KW-0031">Aminopeptidase</keyword>
<evidence type="ECO:0000256" key="5">
    <source>
        <dbReference type="ARBA" id="ARBA00015611"/>
    </source>
</evidence>
<dbReference type="GO" id="GO:0005737">
    <property type="term" value="C:cytoplasm"/>
    <property type="evidence" value="ECO:0007669"/>
    <property type="project" value="TreeGrafter"/>
</dbReference>
<keyword evidence="10" id="KW-0862">Zinc</keyword>
<dbReference type="Proteomes" id="UP000196230">
    <property type="component" value="Unassembled WGS sequence"/>
</dbReference>
<evidence type="ECO:0000259" key="14">
    <source>
        <dbReference type="Pfam" id="PF01433"/>
    </source>
</evidence>
<evidence type="ECO:0000256" key="9">
    <source>
        <dbReference type="ARBA" id="ARBA00022801"/>
    </source>
</evidence>
<organism evidence="17 18">
    <name type="scientific">Micrococcus lylae</name>
    <dbReference type="NCBI Taxonomy" id="1273"/>
    <lineage>
        <taxon>Bacteria</taxon>
        <taxon>Bacillati</taxon>
        <taxon>Actinomycetota</taxon>
        <taxon>Actinomycetes</taxon>
        <taxon>Micrococcales</taxon>
        <taxon>Micrococcaceae</taxon>
        <taxon>Micrococcus</taxon>
    </lineage>
</organism>
<dbReference type="GO" id="GO:0005615">
    <property type="term" value="C:extracellular space"/>
    <property type="evidence" value="ECO:0007669"/>
    <property type="project" value="TreeGrafter"/>
</dbReference>
<keyword evidence="11" id="KW-0482">Metalloprotease</keyword>
<dbReference type="Gene3D" id="1.10.390.10">
    <property type="entry name" value="Neutral Protease Domain 2"/>
    <property type="match status" value="1"/>
</dbReference>
<accession>A0A1R4JAP4</accession>
<dbReference type="FunFam" id="2.60.40.1730:FF:000010">
    <property type="entry name" value="Putative aminopeptidase N"/>
    <property type="match status" value="1"/>
</dbReference>
<keyword evidence="9 17" id="KW-0378">Hydrolase</keyword>
<evidence type="ECO:0000256" key="8">
    <source>
        <dbReference type="ARBA" id="ARBA00022723"/>
    </source>
</evidence>
<gene>
    <name evidence="17" type="ORF">FM125_07465</name>
</gene>
<name>A0A1R4JAP4_9MICC</name>
<dbReference type="GO" id="GO:0006508">
    <property type="term" value="P:proteolysis"/>
    <property type="evidence" value="ECO:0007669"/>
    <property type="project" value="UniProtKB-KW"/>
</dbReference>
<evidence type="ECO:0000256" key="7">
    <source>
        <dbReference type="ARBA" id="ARBA00022670"/>
    </source>
</evidence>
<dbReference type="FunFam" id="1.10.390.10:FF:000004">
    <property type="entry name" value="Aminopeptidase N"/>
    <property type="match status" value="1"/>
</dbReference>
<dbReference type="EMBL" id="FUKP01000050">
    <property type="protein sequence ID" value="SJN29108.1"/>
    <property type="molecule type" value="Genomic_DNA"/>
</dbReference>
<dbReference type="AlphaFoldDB" id="A0A1R4JAP4"/>
<dbReference type="Pfam" id="PF11838">
    <property type="entry name" value="ERAP1_C"/>
    <property type="match status" value="1"/>
</dbReference>
<protein>
    <recommendedName>
        <fullName evidence="5">Aminopeptidase N</fullName>
        <ecNumber evidence="4">3.4.11.2</ecNumber>
    </recommendedName>
    <alternativeName>
        <fullName evidence="12">Alanine aminopeptidase</fullName>
    </alternativeName>
    <alternativeName>
        <fullName evidence="13">Lysyl aminopeptidase</fullName>
    </alternativeName>
</protein>
<evidence type="ECO:0000313" key="18">
    <source>
        <dbReference type="Proteomes" id="UP000196230"/>
    </source>
</evidence>
<dbReference type="GO" id="GO:0042277">
    <property type="term" value="F:peptide binding"/>
    <property type="evidence" value="ECO:0007669"/>
    <property type="project" value="TreeGrafter"/>
</dbReference>
<dbReference type="GO" id="GO:0070006">
    <property type="term" value="F:metalloaminopeptidase activity"/>
    <property type="evidence" value="ECO:0007669"/>
    <property type="project" value="TreeGrafter"/>
</dbReference>
<evidence type="ECO:0000259" key="15">
    <source>
        <dbReference type="Pfam" id="PF11838"/>
    </source>
</evidence>
<feature type="domain" description="Aminopeptidase N-like N-terminal" evidence="16">
    <location>
        <begin position="107"/>
        <end position="199"/>
    </location>
</feature>
<sequence length="861" mass="93647">MSTAARLNITREEAAERAAAVEVQSYDVALDLTLPGDRFGSVSTVRFTAADDAVGTHTWIDFVSTQAPKVTLNGEELDAADYDGARVKVGPLSAENELVVAGAADYMTTGEGLHRFIDPVDDEVYLYTQFEVPDSRRMFAVFEQPDLKATFTFTVTARADWAVVSNQPTPEPTAAGTDAQGRETATWAFTPTPRISSYITALVAGPYKSTHSELTSADGRTIPLGVFCRASLFEHLDADNIFELTRQGFEFFEAQYGHPYPFEKYDQLFVPEFNAGAMENAGCVTFLENYVFRSTVPEAMVERRAITILHELAHMWFGDLVTMKWWNDLWLNESFAEFMSTLAAAENTKYTGAWTTFNSMEKSWAYRQDQLSSTHPIKAPIRDLDDVLVNFDGITYAKGASVLRQLVAWVGQENFMAGVRAYIAKHAWTNTELPDLMVELEKASGRDLSEWTAQWLETSGVNTIAVEVETDGSGAITSLELVQTAPDGSALAPGDQVLRPHRMAVGFYDVDAEGKLTRVARHELDVAGERTSVADAIGSRRPAVILPNDDDLAYAKIRLDTESWAVAATGLKDVAESLPRTLLWSCAWDTTRDGEASGRWFADLVLANIGHEKDSSVVQTLLRQLATSLGQYVPEDEAAEARAAAADRLWELVQAAEAGSDSQLQFVKALALHARTDAQLDTVAGIHDGSVKVPGLDLSTDLKWELLTSLVAGGRAGEAEIAAAEAEDPTATGALAAAQARAAVPTAEAKAEAWKQVVDGSLSNTTQRQVLLGFQRVNDPALIAEYAEKYFEGIEGVWSSRSHEMAETAATLGFPSSQVSQQTCDRATTLVDAVKGSNAGLARVVAECRDDMARALKARQA</sequence>
<comment type="catalytic activity">
    <reaction evidence="1">
        <text>Release of an N-terminal amino acid, Xaa-|-Yaa- from a peptide, amide or arylamide. Xaa is preferably Ala, but may be most amino acids including Pro (slow action). When a terminal hydrophobic residue is followed by a prolyl residue, the two may be released as an intact Xaa-Pro dipeptide.</text>
        <dbReference type="EC" id="3.4.11.2"/>
    </reaction>
</comment>
<dbReference type="PRINTS" id="PR00756">
    <property type="entry name" value="ALADIPTASE"/>
</dbReference>
<dbReference type="SUPFAM" id="SSF63737">
    <property type="entry name" value="Leukotriene A4 hydrolase N-terminal domain"/>
    <property type="match status" value="1"/>
</dbReference>
<evidence type="ECO:0000256" key="12">
    <source>
        <dbReference type="ARBA" id="ARBA00029811"/>
    </source>
</evidence>
<proteinExistence type="inferred from homology"/>
<dbReference type="InterPro" id="IPR050344">
    <property type="entry name" value="Peptidase_M1_aminopeptidases"/>
</dbReference>
<dbReference type="GO" id="GO:0043171">
    <property type="term" value="P:peptide catabolic process"/>
    <property type="evidence" value="ECO:0007669"/>
    <property type="project" value="TreeGrafter"/>
</dbReference>
<comment type="cofactor">
    <cofactor evidence="2">
        <name>Zn(2+)</name>
        <dbReference type="ChEBI" id="CHEBI:29105"/>
    </cofactor>
</comment>
<dbReference type="SUPFAM" id="SSF55486">
    <property type="entry name" value="Metalloproteases ('zincins'), catalytic domain"/>
    <property type="match status" value="1"/>
</dbReference>
<evidence type="ECO:0000259" key="16">
    <source>
        <dbReference type="Pfam" id="PF17900"/>
    </source>
</evidence>
<feature type="domain" description="ERAP1-like C-terminal" evidence="15">
    <location>
        <begin position="545"/>
        <end position="853"/>
    </location>
</feature>
<dbReference type="InterPro" id="IPR014782">
    <property type="entry name" value="Peptidase_M1_dom"/>
</dbReference>
<evidence type="ECO:0000256" key="10">
    <source>
        <dbReference type="ARBA" id="ARBA00022833"/>
    </source>
</evidence>
<keyword evidence="7" id="KW-0645">Protease</keyword>
<evidence type="ECO:0000256" key="4">
    <source>
        <dbReference type="ARBA" id="ARBA00012564"/>
    </source>
</evidence>
<feature type="domain" description="Peptidase M1 membrane alanine aminopeptidase" evidence="14">
    <location>
        <begin position="243"/>
        <end position="455"/>
    </location>
</feature>
<dbReference type="GO" id="GO:0008270">
    <property type="term" value="F:zinc ion binding"/>
    <property type="evidence" value="ECO:0007669"/>
    <property type="project" value="InterPro"/>
</dbReference>
<dbReference type="PANTHER" id="PTHR11533">
    <property type="entry name" value="PROTEASE M1 ZINC METALLOPROTEASE"/>
    <property type="match status" value="1"/>
</dbReference>
<dbReference type="Gene3D" id="2.60.40.1730">
    <property type="entry name" value="tricorn interacting facor f3 domain"/>
    <property type="match status" value="1"/>
</dbReference>
<dbReference type="InterPro" id="IPR042097">
    <property type="entry name" value="Aminopeptidase_N-like_N_sf"/>
</dbReference>
<dbReference type="InterPro" id="IPR045357">
    <property type="entry name" value="Aminopeptidase_N-like_N"/>
</dbReference>
<dbReference type="InterPro" id="IPR024571">
    <property type="entry name" value="ERAP1-like_C_dom"/>
</dbReference>
<evidence type="ECO:0000256" key="3">
    <source>
        <dbReference type="ARBA" id="ARBA00010136"/>
    </source>
</evidence>
<dbReference type="InterPro" id="IPR012778">
    <property type="entry name" value="Pept_M1_aminopeptidase"/>
</dbReference>
<dbReference type="PANTHER" id="PTHR11533:SF174">
    <property type="entry name" value="PUROMYCIN-SENSITIVE AMINOPEPTIDASE-RELATED"/>
    <property type="match status" value="1"/>
</dbReference>
<evidence type="ECO:0000256" key="1">
    <source>
        <dbReference type="ARBA" id="ARBA00000098"/>
    </source>
</evidence>
<dbReference type="NCBIfam" id="TIGR02412">
    <property type="entry name" value="pepN_strep_liv"/>
    <property type="match status" value="1"/>
</dbReference>
<evidence type="ECO:0000256" key="6">
    <source>
        <dbReference type="ARBA" id="ARBA00022438"/>
    </source>
</evidence>
<keyword evidence="8" id="KW-0479">Metal-binding</keyword>
<evidence type="ECO:0000256" key="13">
    <source>
        <dbReference type="ARBA" id="ARBA00031533"/>
    </source>
</evidence>
<dbReference type="GO" id="GO:0016285">
    <property type="term" value="F:alanyl aminopeptidase activity"/>
    <property type="evidence" value="ECO:0007669"/>
    <property type="project" value="UniProtKB-EC"/>
</dbReference>
<evidence type="ECO:0000313" key="17">
    <source>
        <dbReference type="EMBL" id="SJN29108.1"/>
    </source>
</evidence>
<comment type="similarity">
    <text evidence="3">Belongs to the peptidase M1 family.</text>
</comment>
<dbReference type="InterPro" id="IPR027268">
    <property type="entry name" value="Peptidase_M4/M1_CTD_sf"/>
</dbReference>
<dbReference type="GO" id="GO:0016020">
    <property type="term" value="C:membrane"/>
    <property type="evidence" value="ECO:0007669"/>
    <property type="project" value="TreeGrafter"/>
</dbReference>
<dbReference type="Pfam" id="PF17900">
    <property type="entry name" value="Peptidase_M1_N"/>
    <property type="match status" value="1"/>
</dbReference>
<dbReference type="EC" id="3.4.11.2" evidence="4"/>
<evidence type="ECO:0000256" key="2">
    <source>
        <dbReference type="ARBA" id="ARBA00001947"/>
    </source>
</evidence>
<dbReference type="InterPro" id="IPR001930">
    <property type="entry name" value="Peptidase_M1"/>
</dbReference>
<dbReference type="CDD" id="cd09602">
    <property type="entry name" value="M1_APN"/>
    <property type="match status" value="1"/>
</dbReference>
<evidence type="ECO:0000256" key="11">
    <source>
        <dbReference type="ARBA" id="ARBA00023049"/>
    </source>
</evidence>
<reference evidence="17 18" key="1">
    <citation type="submission" date="2017-02" db="EMBL/GenBank/DDBJ databases">
        <authorList>
            <person name="Peterson S.W."/>
        </authorList>
    </citation>
    <scope>NUCLEOTIDE SEQUENCE [LARGE SCALE GENOMIC DNA]</scope>
    <source>
        <strain evidence="17 18">2B3F</strain>
    </source>
</reference>